<protein>
    <submittedName>
        <fullName evidence="1">Uncharacterized protein</fullName>
    </submittedName>
</protein>
<organism evidence="1">
    <name type="scientific">Spironucleus salmonicida</name>
    <dbReference type="NCBI Taxonomy" id="348837"/>
    <lineage>
        <taxon>Eukaryota</taxon>
        <taxon>Metamonada</taxon>
        <taxon>Diplomonadida</taxon>
        <taxon>Hexamitidae</taxon>
        <taxon>Hexamitinae</taxon>
        <taxon>Spironucleus</taxon>
    </lineage>
</organism>
<name>V6LK98_9EUKA</name>
<accession>V6LK98</accession>
<sequence>MNYAPIYIFTGNGKLTQLILEINASYMRVYYKDQFTSFDIRQVTVSIDKNTAYLFKLKINNTYICYSNFRDNIIAMLLNIKQFDISFLTQNFNDILLNNDGLVICNQFVQYTDLKVCNDHILYKDSQIYLIDQQFYNLFIKLVQFFQSCLSKFNNKDYLCNNNSHSTSHIDIERSAMLQSYIQNLEIDKKSDIFIIEDLLVDFHNYENKLLIEQLLLSNEKFAIYVQQYGLLFFKKYITALQLNVLPVEFVDIDKDFSFLYYQIQKNNIICQQKLQDNQSQPNINTLKKPQNTVLTQPDIAVLVNEKQNTDNIIQEGTNLSYQDEYQVQLNDQTRTLIMNSSKANQRTNFTFIQQSIKILKTPMICQIYSYNRLKHIKISLNPLFDYQTNELELYYTFRKNIKITFNGDYMKFVPVQILKEFDIQQQFLQFDILNWKSRTAVLQNKYSEKIILIFATQVEKEQFCYSLGVIMSFKQSQ</sequence>
<dbReference type="AlphaFoldDB" id="V6LK98"/>
<evidence type="ECO:0000313" key="1">
    <source>
        <dbReference type="EMBL" id="EST44977.1"/>
    </source>
</evidence>
<gene>
    <name evidence="1" type="ORF">SS50377_14996</name>
</gene>
<reference evidence="1" key="1">
    <citation type="journal article" date="2014" name="PLoS Genet.">
        <title>The Genome of Spironucleus salmonicida Highlights a Fish Pathogen Adapted to Fluctuating Environments.</title>
        <authorList>
            <person name="Xu F."/>
            <person name="Jerlstrom-Hultqvist J."/>
            <person name="Einarsson E."/>
            <person name="Astvaldsson A."/>
            <person name="Svard S.G."/>
            <person name="Andersson J.O."/>
        </authorList>
    </citation>
    <scope>NUCLEOTIDE SEQUENCE</scope>
</reference>
<proteinExistence type="predicted"/>
<dbReference type="EMBL" id="KI546101">
    <property type="protein sequence ID" value="EST44977.1"/>
    <property type="molecule type" value="Genomic_DNA"/>
</dbReference>